<feature type="domain" description="Heterokaryon incompatibility" evidence="1">
    <location>
        <begin position="185"/>
        <end position="326"/>
    </location>
</feature>
<dbReference type="InterPro" id="IPR010730">
    <property type="entry name" value="HET"/>
</dbReference>
<protein>
    <submittedName>
        <fullName evidence="2">Heterokaryon incompatibility protein-domain-containing protein</fullName>
    </submittedName>
</protein>
<sequence>MGPEYGDRLSELARVLMYPAGTCRHFQRPDFEDLWAPILSEIRETASSCLLCLVVSTVVCKMLPELAVSEDATVRLDITESQERGSLCIAANADPTRKPFREEKLEVYSHVPTPVSLIPVKPRTPLAQRTDSDHAIAQIKAWMNDCVRHPGCPTKSSVMPRRVLKISQDGNKVRLHLTRGEAAPYLTLSHCWGSTGPLQTTTANIGKHLYDIPVGTLPRLFLDAVTLTARLGYQYLWIDSLCIIQDSPGDWDREASLMAAIYTHSILTIAASHAPSSASSLVSSLSSTAIEIASFTVHAHLATKHLPRLPNPTTFPLLTRGWVYQERLLSRRVVHFGPDELAWECHSGIQCQ</sequence>
<name>A0AAV9HD97_9PEZI</name>
<dbReference type="EMBL" id="MU865065">
    <property type="protein sequence ID" value="KAK4458532.1"/>
    <property type="molecule type" value="Genomic_DNA"/>
</dbReference>
<organism evidence="2 3">
    <name type="scientific">Cladorrhinum samala</name>
    <dbReference type="NCBI Taxonomy" id="585594"/>
    <lineage>
        <taxon>Eukaryota</taxon>
        <taxon>Fungi</taxon>
        <taxon>Dikarya</taxon>
        <taxon>Ascomycota</taxon>
        <taxon>Pezizomycotina</taxon>
        <taxon>Sordariomycetes</taxon>
        <taxon>Sordariomycetidae</taxon>
        <taxon>Sordariales</taxon>
        <taxon>Podosporaceae</taxon>
        <taxon>Cladorrhinum</taxon>
    </lineage>
</organism>
<reference evidence="2" key="2">
    <citation type="submission" date="2023-06" db="EMBL/GenBank/DDBJ databases">
        <authorList>
            <consortium name="Lawrence Berkeley National Laboratory"/>
            <person name="Mondo S.J."/>
            <person name="Hensen N."/>
            <person name="Bonometti L."/>
            <person name="Westerberg I."/>
            <person name="Brannstrom I.O."/>
            <person name="Guillou S."/>
            <person name="Cros-Aarteil S."/>
            <person name="Calhoun S."/>
            <person name="Haridas S."/>
            <person name="Kuo A."/>
            <person name="Pangilinan J."/>
            <person name="Riley R."/>
            <person name="Labutti K."/>
            <person name="Andreopoulos B."/>
            <person name="Lipzen A."/>
            <person name="Chen C."/>
            <person name="Yanf M."/>
            <person name="Daum C."/>
            <person name="Ng V."/>
            <person name="Clum A."/>
            <person name="Steindorff A."/>
            <person name="Ohm R."/>
            <person name="Martin F."/>
            <person name="Silar P."/>
            <person name="Natvig D."/>
            <person name="Lalanne C."/>
            <person name="Gautier V."/>
            <person name="Ament-Velasquez S.L."/>
            <person name="Kruys A."/>
            <person name="Hutchinson M.I."/>
            <person name="Powell A.J."/>
            <person name="Barry K."/>
            <person name="Miller A.N."/>
            <person name="Grigoriev I.V."/>
            <person name="Debuchy R."/>
            <person name="Gladieux P."/>
            <person name="Thoren M.H."/>
            <person name="Johannesson H."/>
        </authorList>
    </citation>
    <scope>NUCLEOTIDE SEQUENCE</scope>
    <source>
        <strain evidence="2">PSN324</strain>
    </source>
</reference>
<comment type="caution">
    <text evidence="2">The sequence shown here is derived from an EMBL/GenBank/DDBJ whole genome shotgun (WGS) entry which is preliminary data.</text>
</comment>
<accession>A0AAV9HD97</accession>
<feature type="non-terminal residue" evidence="2">
    <location>
        <position position="352"/>
    </location>
</feature>
<dbReference type="Pfam" id="PF06985">
    <property type="entry name" value="HET"/>
    <property type="match status" value="1"/>
</dbReference>
<evidence type="ECO:0000313" key="2">
    <source>
        <dbReference type="EMBL" id="KAK4458532.1"/>
    </source>
</evidence>
<dbReference type="PANTHER" id="PTHR33112:SF9">
    <property type="entry name" value="HETEROKARYON INCOMPATIBILITY DOMAIN-CONTAINING PROTEIN"/>
    <property type="match status" value="1"/>
</dbReference>
<gene>
    <name evidence="2" type="ORF">QBC42DRAFT_233759</name>
</gene>
<dbReference type="AlphaFoldDB" id="A0AAV9HD97"/>
<dbReference type="PANTHER" id="PTHR33112">
    <property type="entry name" value="DOMAIN PROTEIN, PUTATIVE-RELATED"/>
    <property type="match status" value="1"/>
</dbReference>
<evidence type="ECO:0000313" key="3">
    <source>
        <dbReference type="Proteomes" id="UP001321749"/>
    </source>
</evidence>
<dbReference type="Proteomes" id="UP001321749">
    <property type="component" value="Unassembled WGS sequence"/>
</dbReference>
<reference evidence="2" key="1">
    <citation type="journal article" date="2023" name="Mol. Phylogenet. Evol.">
        <title>Genome-scale phylogeny and comparative genomics of the fungal order Sordariales.</title>
        <authorList>
            <person name="Hensen N."/>
            <person name="Bonometti L."/>
            <person name="Westerberg I."/>
            <person name="Brannstrom I.O."/>
            <person name="Guillou S."/>
            <person name="Cros-Aarteil S."/>
            <person name="Calhoun S."/>
            <person name="Haridas S."/>
            <person name="Kuo A."/>
            <person name="Mondo S."/>
            <person name="Pangilinan J."/>
            <person name="Riley R."/>
            <person name="LaButti K."/>
            <person name="Andreopoulos B."/>
            <person name="Lipzen A."/>
            <person name="Chen C."/>
            <person name="Yan M."/>
            <person name="Daum C."/>
            <person name="Ng V."/>
            <person name="Clum A."/>
            <person name="Steindorff A."/>
            <person name="Ohm R.A."/>
            <person name="Martin F."/>
            <person name="Silar P."/>
            <person name="Natvig D.O."/>
            <person name="Lalanne C."/>
            <person name="Gautier V."/>
            <person name="Ament-Velasquez S.L."/>
            <person name="Kruys A."/>
            <person name="Hutchinson M.I."/>
            <person name="Powell A.J."/>
            <person name="Barry K."/>
            <person name="Miller A.N."/>
            <person name="Grigoriev I.V."/>
            <person name="Debuchy R."/>
            <person name="Gladieux P."/>
            <person name="Hiltunen Thoren M."/>
            <person name="Johannesson H."/>
        </authorList>
    </citation>
    <scope>NUCLEOTIDE SEQUENCE</scope>
    <source>
        <strain evidence="2">PSN324</strain>
    </source>
</reference>
<proteinExistence type="predicted"/>
<evidence type="ECO:0000259" key="1">
    <source>
        <dbReference type="Pfam" id="PF06985"/>
    </source>
</evidence>
<keyword evidence="3" id="KW-1185">Reference proteome</keyword>